<accession>A0A4Y2NIQ2</accession>
<sequence length="151" mass="16621">MRKQGKGGGSLADVRRADSDPLPPAPFFLKAFLCKVLEEQFQTACHFPSEQVKKNYHIQSYEFSQQQKLLFTGTSSAVLPATIPQDPGIPLHTSFGGVQQQQQIVLFPELKVSSITNVLLLGLGSLGAYGPQKLLVPLLIQDYHTRFVHGC</sequence>
<evidence type="ECO:0000313" key="1">
    <source>
        <dbReference type="EMBL" id="GBN37586.1"/>
    </source>
</evidence>
<reference evidence="1 2" key="1">
    <citation type="journal article" date="2019" name="Sci. Rep.">
        <title>Orb-weaving spider Araneus ventricosus genome elucidates the spidroin gene catalogue.</title>
        <authorList>
            <person name="Kono N."/>
            <person name="Nakamura H."/>
            <person name="Ohtoshi R."/>
            <person name="Moran D.A.P."/>
            <person name="Shinohara A."/>
            <person name="Yoshida Y."/>
            <person name="Fujiwara M."/>
            <person name="Mori M."/>
            <person name="Tomita M."/>
            <person name="Arakawa K."/>
        </authorList>
    </citation>
    <scope>NUCLEOTIDE SEQUENCE [LARGE SCALE GENOMIC DNA]</scope>
</reference>
<dbReference type="AlphaFoldDB" id="A0A4Y2NIQ2"/>
<dbReference type="EMBL" id="BGPR01009041">
    <property type="protein sequence ID" value="GBN37586.1"/>
    <property type="molecule type" value="Genomic_DNA"/>
</dbReference>
<evidence type="ECO:0000313" key="2">
    <source>
        <dbReference type="Proteomes" id="UP000499080"/>
    </source>
</evidence>
<name>A0A4Y2NIQ2_ARAVE</name>
<comment type="caution">
    <text evidence="1">The sequence shown here is derived from an EMBL/GenBank/DDBJ whole genome shotgun (WGS) entry which is preliminary data.</text>
</comment>
<keyword evidence="2" id="KW-1185">Reference proteome</keyword>
<organism evidence="1 2">
    <name type="scientific">Araneus ventricosus</name>
    <name type="common">Orbweaver spider</name>
    <name type="synonym">Epeira ventricosa</name>
    <dbReference type="NCBI Taxonomy" id="182803"/>
    <lineage>
        <taxon>Eukaryota</taxon>
        <taxon>Metazoa</taxon>
        <taxon>Ecdysozoa</taxon>
        <taxon>Arthropoda</taxon>
        <taxon>Chelicerata</taxon>
        <taxon>Arachnida</taxon>
        <taxon>Araneae</taxon>
        <taxon>Araneomorphae</taxon>
        <taxon>Entelegynae</taxon>
        <taxon>Araneoidea</taxon>
        <taxon>Araneidae</taxon>
        <taxon>Araneus</taxon>
    </lineage>
</organism>
<gene>
    <name evidence="1" type="ORF">AVEN_224255_1</name>
</gene>
<dbReference type="Proteomes" id="UP000499080">
    <property type="component" value="Unassembled WGS sequence"/>
</dbReference>
<proteinExistence type="predicted"/>
<protein>
    <submittedName>
        <fullName evidence="1">Uncharacterized protein</fullName>
    </submittedName>
</protein>